<dbReference type="PANTHER" id="PTHR14523:SF1">
    <property type="entry name" value="HOMOLOGOUS RECOMBINATION OB-FOLD PROTEIN"/>
    <property type="match status" value="1"/>
</dbReference>
<feature type="compositionally biased region" description="Basic and acidic residues" evidence="1">
    <location>
        <begin position="346"/>
        <end position="382"/>
    </location>
</feature>
<accession>V7CT41</accession>
<evidence type="ECO:0000313" key="4">
    <source>
        <dbReference type="Proteomes" id="UP000000226"/>
    </source>
</evidence>
<dbReference type="OMA" id="MEDQPNP"/>
<feature type="region of interest" description="Disordered" evidence="1">
    <location>
        <begin position="222"/>
        <end position="246"/>
    </location>
</feature>
<dbReference type="Gramene" id="ESW32533">
    <property type="protein sequence ID" value="ESW32533"/>
    <property type="gene ID" value="PHAVU_002G330100g"/>
</dbReference>
<evidence type="ECO:0000259" key="2">
    <source>
        <dbReference type="Pfam" id="PF15072"/>
    </source>
</evidence>
<dbReference type="GO" id="GO:0000725">
    <property type="term" value="P:recombinational repair"/>
    <property type="evidence" value="ECO:0007669"/>
    <property type="project" value="InterPro"/>
</dbReference>
<evidence type="ECO:0000256" key="1">
    <source>
        <dbReference type="SAM" id="MobiDB-lite"/>
    </source>
</evidence>
<feature type="compositionally biased region" description="Basic and acidic residues" evidence="1">
    <location>
        <begin position="231"/>
        <end position="246"/>
    </location>
</feature>
<dbReference type="AlphaFoldDB" id="V7CT41"/>
<feature type="compositionally biased region" description="Polar residues" evidence="1">
    <location>
        <begin position="329"/>
        <end position="344"/>
    </location>
</feature>
<evidence type="ECO:0000313" key="3">
    <source>
        <dbReference type="EMBL" id="ESW32533.1"/>
    </source>
</evidence>
<feature type="region of interest" description="Disordered" evidence="1">
    <location>
        <begin position="327"/>
        <end position="400"/>
    </location>
</feature>
<dbReference type="STRING" id="3885.V7CT41"/>
<dbReference type="Pfam" id="PF15072">
    <property type="entry name" value="HROB"/>
    <property type="match status" value="1"/>
</dbReference>
<reference evidence="4" key="1">
    <citation type="journal article" date="2014" name="Nat. Genet.">
        <title>A reference genome for common bean and genome-wide analysis of dual domestications.</title>
        <authorList>
            <person name="Schmutz J."/>
            <person name="McClean P.E."/>
            <person name="Mamidi S."/>
            <person name="Wu G.A."/>
            <person name="Cannon S.B."/>
            <person name="Grimwood J."/>
            <person name="Jenkins J."/>
            <person name="Shu S."/>
            <person name="Song Q."/>
            <person name="Chavarro C."/>
            <person name="Torres-Torres M."/>
            <person name="Geffroy V."/>
            <person name="Moghaddam S.M."/>
            <person name="Gao D."/>
            <person name="Abernathy B."/>
            <person name="Barry K."/>
            <person name="Blair M."/>
            <person name="Brick M.A."/>
            <person name="Chovatia M."/>
            <person name="Gepts P."/>
            <person name="Goodstein D.M."/>
            <person name="Gonzales M."/>
            <person name="Hellsten U."/>
            <person name="Hyten D.L."/>
            <person name="Jia G."/>
            <person name="Kelly J.D."/>
            <person name="Kudrna D."/>
            <person name="Lee R."/>
            <person name="Richard M.M."/>
            <person name="Miklas P.N."/>
            <person name="Osorno J.M."/>
            <person name="Rodrigues J."/>
            <person name="Thareau V."/>
            <person name="Urrea C.A."/>
            <person name="Wang M."/>
            <person name="Yu Y."/>
            <person name="Zhang M."/>
            <person name="Wing R.A."/>
            <person name="Cregan P.B."/>
            <person name="Rokhsar D.S."/>
            <person name="Jackson S.A."/>
        </authorList>
    </citation>
    <scope>NUCLEOTIDE SEQUENCE [LARGE SCALE GENOMIC DNA]</scope>
    <source>
        <strain evidence="4">cv. G19833</strain>
    </source>
</reference>
<dbReference type="eggNOG" id="ENOG502RXQD">
    <property type="taxonomic scope" value="Eukaryota"/>
</dbReference>
<name>V7CT41_PHAVU</name>
<dbReference type="InterPro" id="IPR058570">
    <property type="entry name" value="HROB_OB"/>
</dbReference>
<gene>
    <name evidence="3" type="ORF">PHAVU_002G330100g</name>
</gene>
<keyword evidence="4" id="KW-1185">Reference proteome</keyword>
<feature type="domain" description="Homologous recombination OB-fold protein OB-fold" evidence="2">
    <location>
        <begin position="107"/>
        <end position="193"/>
    </location>
</feature>
<dbReference type="OrthoDB" id="1373498at2759"/>
<organism evidence="3 4">
    <name type="scientific">Phaseolus vulgaris</name>
    <name type="common">Kidney bean</name>
    <name type="synonym">French bean</name>
    <dbReference type="NCBI Taxonomy" id="3885"/>
    <lineage>
        <taxon>Eukaryota</taxon>
        <taxon>Viridiplantae</taxon>
        <taxon>Streptophyta</taxon>
        <taxon>Embryophyta</taxon>
        <taxon>Tracheophyta</taxon>
        <taxon>Spermatophyta</taxon>
        <taxon>Magnoliopsida</taxon>
        <taxon>eudicotyledons</taxon>
        <taxon>Gunneridae</taxon>
        <taxon>Pentapetalae</taxon>
        <taxon>rosids</taxon>
        <taxon>fabids</taxon>
        <taxon>Fabales</taxon>
        <taxon>Fabaceae</taxon>
        <taxon>Papilionoideae</taxon>
        <taxon>50 kb inversion clade</taxon>
        <taxon>NPAAA clade</taxon>
        <taxon>indigoferoid/millettioid clade</taxon>
        <taxon>Phaseoleae</taxon>
        <taxon>Phaseolus</taxon>
    </lineage>
</organism>
<sequence length="400" mass="44597">MEMEEPWEALDVDDSDTSAFLRPCNAHSSSSSLIPGPAGAVQAVMSNRSRDHPLPTQEFLRRVGRESHRDFSTNPWLCAIQFVRSQGMVDADDAAHGTPLNSIKNIERVPLVVAVIKSCTPNGLGDMTITLKDPTVTVSASVHRKVFAQPEFRKGIAVDSVLVLQEVAVFCPTRSTCYLNVTVRNILQVFSKDCGPPSQQLIDPVRPVIRTTPSVERLEGLLASGGTFSPPRERNEETMSDLRLESSSRQVADVDWQRAEVLGSTICHRDNEKYQNLETVSERENFPLSLDNAGHVQVHCVGELDCEMEDQPNPPRLDEEADSLARIAQGNSSTTNSVHTSQAEKTGMENHLESQRQIENHLESQRQIENHLESQRQMENKKSSVPHWTDEQLDELLAFD</sequence>
<dbReference type="PANTHER" id="PTHR14523">
    <property type="entry name" value="UNCHARACTERIZED PROTEIN C17ORF53 HOMOLOG"/>
    <property type="match status" value="1"/>
</dbReference>
<dbReference type="EMBL" id="CM002289">
    <property type="protein sequence ID" value="ESW32533.1"/>
    <property type="molecule type" value="Genomic_DNA"/>
</dbReference>
<protein>
    <recommendedName>
        <fullName evidence="2">Homologous recombination OB-fold protein OB-fold domain-containing protein</fullName>
    </recommendedName>
</protein>
<dbReference type="InterPro" id="IPR028045">
    <property type="entry name" value="HROB"/>
</dbReference>
<proteinExistence type="predicted"/>
<dbReference type="Proteomes" id="UP000000226">
    <property type="component" value="Chromosome 2"/>
</dbReference>